<evidence type="ECO:0000313" key="4">
    <source>
        <dbReference type="Proteomes" id="UP000658320"/>
    </source>
</evidence>
<dbReference type="InterPro" id="IPR011009">
    <property type="entry name" value="Kinase-like_dom_sf"/>
</dbReference>
<feature type="region of interest" description="Disordered" evidence="1">
    <location>
        <begin position="333"/>
        <end position="364"/>
    </location>
</feature>
<organism evidence="3 4">
    <name type="scientific">Streptomyces aurantiogriseus</name>
    <dbReference type="NCBI Taxonomy" id="66870"/>
    <lineage>
        <taxon>Bacteria</taxon>
        <taxon>Bacillati</taxon>
        <taxon>Actinomycetota</taxon>
        <taxon>Actinomycetes</taxon>
        <taxon>Kitasatosporales</taxon>
        <taxon>Streptomycetaceae</taxon>
        <taxon>Streptomyces</taxon>
    </lineage>
</organism>
<name>A0A918L0C4_9ACTN</name>
<comment type="caution">
    <text evidence="3">The sequence shown here is derived from an EMBL/GenBank/DDBJ whole genome shotgun (WGS) entry which is preliminary data.</text>
</comment>
<reference evidence="3" key="2">
    <citation type="submission" date="2020-09" db="EMBL/GenBank/DDBJ databases">
        <authorList>
            <person name="Sun Q."/>
            <person name="Ohkuma M."/>
        </authorList>
    </citation>
    <scope>NUCLEOTIDE SEQUENCE</scope>
    <source>
        <strain evidence="3">JCM 4346</strain>
    </source>
</reference>
<dbReference type="SUPFAM" id="SSF56112">
    <property type="entry name" value="Protein kinase-like (PK-like)"/>
    <property type="match status" value="1"/>
</dbReference>
<dbReference type="PROSITE" id="PS50011">
    <property type="entry name" value="PROTEIN_KINASE_DOM"/>
    <property type="match status" value="1"/>
</dbReference>
<dbReference type="Proteomes" id="UP000658320">
    <property type="component" value="Unassembled WGS sequence"/>
</dbReference>
<gene>
    <name evidence="3" type="ORF">GCM10010251_91600</name>
</gene>
<evidence type="ECO:0000259" key="2">
    <source>
        <dbReference type="PROSITE" id="PS50011"/>
    </source>
</evidence>
<keyword evidence="4" id="KW-1185">Reference proteome</keyword>
<dbReference type="RefSeq" id="WP_189943967.1">
    <property type="nucleotide sequence ID" value="NZ_BMSX01000040.1"/>
</dbReference>
<reference evidence="3" key="1">
    <citation type="journal article" date="2014" name="Int. J. Syst. Evol. Microbiol.">
        <title>Complete genome sequence of Corynebacterium casei LMG S-19264T (=DSM 44701T), isolated from a smear-ripened cheese.</title>
        <authorList>
            <consortium name="US DOE Joint Genome Institute (JGI-PGF)"/>
            <person name="Walter F."/>
            <person name="Albersmeier A."/>
            <person name="Kalinowski J."/>
            <person name="Ruckert C."/>
        </authorList>
    </citation>
    <scope>NUCLEOTIDE SEQUENCE</scope>
    <source>
        <strain evidence="3">JCM 4346</strain>
    </source>
</reference>
<protein>
    <recommendedName>
        <fullName evidence="2">Protein kinase domain-containing protein</fullName>
    </recommendedName>
</protein>
<proteinExistence type="predicted"/>
<accession>A0A918L0C4</accession>
<dbReference type="InterPro" id="IPR000719">
    <property type="entry name" value="Prot_kinase_dom"/>
</dbReference>
<dbReference type="GO" id="GO:0004672">
    <property type="term" value="F:protein kinase activity"/>
    <property type="evidence" value="ECO:0007669"/>
    <property type="project" value="InterPro"/>
</dbReference>
<sequence length="364" mass="40326">MAPASHLTARLTAHHALATTLDLLSDRELADLVTSGTPLGTGVGGQVLRVDVDGEPVFVKRIRLTDTELRPEHTRSTANLFDLPPVCHYGFGDIAGPGLGAWRELAVHAMTTRWVLAGGFPGFPLTHHWRVLPAEPQPLYEDLADVDRAVAYWGGSPGLRARIEELRSASASLTLFLEYLPTTLHDWLAEKLRTDEADAACALVEEELTSLTAFLRDAHLLHFDAHFRNILTDGRRLYLADHGLALSPRFQVTAAERDFIDRHRGYDRAYTLTYLVQWLATDLYGYHDEERAAFVRACAEGLRPEGIPDGAAALLTRHARVATVMTDFQRRLRKESRSTPYPAEELRRASASSEGHPTGIPASK</sequence>
<dbReference type="GO" id="GO:0005524">
    <property type="term" value="F:ATP binding"/>
    <property type="evidence" value="ECO:0007669"/>
    <property type="project" value="InterPro"/>
</dbReference>
<evidence type="ECO:0000256" key="1">
    <source>
        <dbReference type="SAM" id="MobiDB-lite"/>
    </source>
</evidence>
<dbReference type="EMBL" id="BMSX01000040">
    <property type="protein sequence ID" value="GGR60612.1"/>
    <property type="molecule type" value="Genomic_DNA"/>
</dbReference>
<dbReference type="AlphaFoldDB" id="A0A918L0C4"/>
<evidence type="ECO:0000313" key="3">
    <source>
        <dbReference type="EMBL" id="GGR60612.1"/>
    </source>
</evidence>
<feature type="domain" description="Protein kinase" evidence="2">
    <location>
        <begin position="33"/>
        <end position="364"/>
    </location>
</feature>